<keyword evidence="5 8" id="KW-0812">Transmembrane</keyword>
<evidence type="ECO:0000256" key="6">
    <source>
        <dbReference type="ARBA" id="ARBA00022777"/>
    </source>
</evidence>
<dbReference type="AlphaFoldDB" id="A0A5J5IJS8"/>
<dbReference type="InterPro" id="IPR005467">
    <property type="entry name" value="His_kinase_dom"/>
</dbReference>
<keyword evidence="11" id="KW-1185">Reference proteome</keyword>
<dbReference type="SMART" id="SM00387">
    <property type="entry name" value="HATPase_c"/>
    <property type="match status" value="1"/>
</dbReference>
<dbReference type="Pfam" id="PF02518">
    <property type="entry name" value="HATPase_c"/>
    <property type="match status" value="1"/>
</dbReference>
<organism evidence="10 11">
    <name type="scientific">Ginsengibacter hankyongi</name>
    <dbReference type="NCBI Taxonomy" id="2607284"/>
    <lineage>
        <taxon>Bacteria</taxon>
        <taxon>Pseudomonadati</taxon>
        <taxon>Bacteroidota</taxon>
        <taxon>Chitinophagia</taxon>
        <taxon>Chitinophagales</taxon>
        <taxon>Chitinophagaceae</taxon>
        <taxon>Ginsengibacter</taxon>
    </lineage>
</organism>
<dbReference type="InterPro" id="IPR050428">
    <property type="entry name" value="TCS_sensor_his_kinase"/>
</dbReference>
<evidence type="ECO:0000256" key="2">
    <source>
        <dbReference type="ARBA" id="ARBA00012438"/>
    </source>
</evidence>
<dbReference type="GO" id="GO:0000155">
    <property type="term" value="F:phosphorelay sensor kinase activity"/>
    <property type="evidence" value="ECO:0007669"/>
    <property type="project" value="InterPro"/>
</dbReference>
<keyword evidence="7 8" id="KW-1133">Transmembrane helix</keyword>
<evidence type="ECO:0000313" key="11">
    <source>
        <dbReference type="Proteomes" id="UP000326903"/>
    </source>
</evidence>
<dbReference type="CDD" id="cd00082">
    <property type="entry name" value="HisKA"/>
    <property type="match status" value="1"/>
</dbReference>
<dbReference type="Gene3D" id="3.30.565.10">
    <property type="entry name" value="Histidine kinase-like ATPase, C-terminal domain"/>
    <property type="match status" value="1"/>
</dbReference>
<comment type="catalytic activity">
    <reaction evidence="1">
        <text>ATP + protein L-histidine = ADP + protein N-phospho-L-histidine.</text>
        <dbReference type="EC" id="2.7.13.3"/>
    </reaction>
</comment>
<gene>
    <name evidence="10" type="ORF">FW778_13815</name>
</gene>
<evidence type="ECO:0000256" key="7">
    <source>
        <dbReference type="ARBA" id="ARBA00022989"/>
    </source>
</evidence>
<dbReference type="SMART" id="SM00388">
    <property type="entry name" value="HisKA"/>
    <property type="match status" value="1"/>
</dbReference>
<dbReference type="PROSITE" id="PS50109">
    <property type="entry name" value="HIS_KIN"/>
    <property type="match status" value="1"/>
</dbReference>
<dbReference type="InterPro" id="IPR036890">
    <property type="entry name" value="HATPase_C_sf"/>
</dbReference>
<evidence type="ECO:0000256" key="1">
    <source>
        <dbReference type="ARBA" id="ARBA00000085"/>
    </source>
</evidence>
<evidence type="ECO:0000256" key="8">
    <source>
        <dbReference type="SAM" id="Phobius"/>
    </source>
</evidence>
<feature type="domain" description="Histidine kinase" evidence="9">
    <location>
        <begin position="217"/>
        <end position="418"/>
    </location>
</feature>
<dbReference type="EC" id="2.7.13.3" evidence="2"/>
<evidence type="ECO:0000313" key="10">
    <source>
        <dbReference type="EMBL" id="KAA9038625.1"/>
    </source>
</evidence>
<dbReference type="Proteomes" id="UP000326903">
    <property type="component" value="Unassembled WGS sequence"/>
</dbReference>
<dbReference type="Pfam" id="PF00512">
    <property type="entry name" value="HisKA"/>
    <property type="match status" value="1"/>
</dbReference>
<dbReference type="GO" id="GO:0005886">
    <property type="term" value="C:plasma membrane"/>
    <property type="evidence" value="ECO:0007669"/>
    <property type="project" value="TreeGrafter"/>
</dbReference>
<keyword evidence="3" id="KW-0597">Phosphoprotein</keyword>
<dbReference type="SUPFAM" id="SSF55874">
    <property type="entry name" value="ATPase domain of HSP90 chaperone/DNA topoisomerase II/histidine kinase"/>
    <property type="match status" value="1"/>
</dbReference>
<dbReference type="PANTHER" id="PTHR45436">
    <property type="entry name" value="SENSOR HISTIDINE KINASE YKOH"/>
    <property type="match status" value="1"/>
</dbReference>
<feature type="transmembrane region" description="Helical" evidence="8">
    <location>
        <begin position="131"/>
        <end position="150"/>
    </location>
</feature>
<dbReference type="RefSeq" id="WP_150415346.1">
    <property type="nucleotide sequence ID" value="NZ_VYQF01000003.1"/>
</dbReference>
<proteinExistence type="predicted"/>
<protein>
    <recommendedName>
        <fullName evidence="2">histidine kinase</fullName>
        <ecNumber evidence="2">2.7.13.3</ecNumber>
    </recommendedName>
</protein>
<evidence type="ECO:0000259" key="9">
    <source>
        <dbReference type="PROSITE" id="PS50109"/>
    </source>
</evidence>
<evidence type="ECO:0000256" key="4">
    <source>
        <dbReference type="ARBA" id="ARBA00022679"/>
    </source>
</evidence>
<dbReference type="EMBL" id="VYQF01000003">
    <property type="protein sequence ID" value="KAA9038625.1"/>
    <property type="molecule type" value="Genomic_DNA"/>
</dbReference>
<sequence>MKLLAKYNRVNVVATIIVLLLSAVIYYFFIEKTLVYQLDKNLVVEEKEIKDYIIENNALPEPSYSKDEQEVYTSVTDKNVKRSFSSVELYNKDHDENIDYRQLEFPVTVNGKFYKADVRKSQEETEDVVQLILKITLTIVLLLLAILFIINRFVLSKLWKPFNSTLEQIKQFNVSGKDNIHFEPSNINEFTELNAAVNVMTKKAIGDYNEIKSFTENASHEIQTPLAIIRSKLELLSQSENLKEEQMNAIQSISETTSRLSKLNQSLILLTKIDNRQFKETEDVNLSVLLHRHLNNYEELLNAKGIVTTKNIAEPVFVTMNETLAETLIVNLLTNAIKHNVEKGSITITLNEHALSISNTGKALNENPAIYFERFKKESASNDSMGLGLSIVKKICDTYHFTISYTHQNMMHTVTVNF</sequence>
<evidence type="ECO:0000256" key="3">
    <source>
        <dbReference type="ARBA" id="ARBA00022553"/>
    </source>
</evidence>
<reference evidence="10 11" key="1">
    <citation type="submission" date="2019-09" db="EMBL/GenBank/DDBJ databases">
        <title>Draft genome sequence of Ginsengibacter sp. BR5-29.</title>
        <authorList>
            <person name="Im W.-T."/>
        </authorList>
    </citation>
    <scope>NUCLEOTIDE SEQUENCE [LARGE SCALE GENOMIC DNA]</scope>
    <source>
        <strain evidence="10 11">BR5-29</strain>
    </source>
</reference>
<dbReference type="InterPro" id="IPR003594">
    <property type="entry name" value="HATPase_dom"/>
</dbReference>
<keyword evidence="6 10" id="KW-0418">Kinase</keyword>
<keyword evidence="4" id="KW-0808">Transferase</keyword>
<dbReference type="SUPFAM" id="SSF47384">
    <property type="entry name" value="Homodimeric domain of signal transducing histidine kinase"/>
    <property type="match status" value="1"/>
</dbReference>
<comment type="caution">
    <text evidence="10">The sequence shown here is derived from an EMBL/GenBank/DDBJ whole genome shotgun (WGS) entry which is preliminary data.</text>
</comment>
<evidence type="ECO:0000256" key="5">
    <source>
        <dbReference type="ARBA" id="ARBA00022692"/>
    </source>
</evidence>
<dbReference type="InterPro" id="IPR036097">
    <property type="entry name" value="HisK_dim/P_sf"/>
</dbReference>
<accession>A0A5J5IJS8</accession>
<keyword evidence="8" id="KW-0472">Membrane</keyword>
<dbReference type="Gene3D" id="1.10.287.130">
    <property type="match status" value="1"/>
</dbReference>
<name>A0A5J5IJS8_9BACT</name>
<dbReference type="PANTHER" id="PTHR45436:SF5">
    <property type="entry name" value="SENSOR HISTIDINE KINASE TRCS"/>
    <property type="match status" value="1"/>
</dbReference>
<dbReference type="InterPro" id="IPR003661">
    <property type="entry name" value="HisK_dim/P_dom"/>
</dbReference>
<feature type="transmembrane region" description="Helical" evidence="8">
    <location>
        <begin position="12"/>
        <end position="30"/>
    </location>
</feature>